<dbReference type="Proteomes" id="UP000193144">
    <property type="component" value="Unassembled WGS sequence"/>
</dbReference>
<dbReference type="InterPro" id="IPR014790">
    <property type="entry name" value="MutL_C"/>
</dbReference>
<dbReference type="InterPro" id="IPR036890">
    <property type="entry name" value="HATPase_C_sf"/>
</dbReference>
<feature type="compositionally biased region" description="Polar residues" evidence="2">
    <location>
        <begin position="629"/>
        <end position="638"/>
    </location>
</feature>
<sequence length="1035" mass="114236">MNRHGPDMPHQSIVPLPPDVVAQIKSSTAVTSLTGVVLGLVKNALDANARKVEVTVDFGRGGCSVEDDGVGIAPVEFREDGGLGKPYYTSKFYALEELLGRNGTFLASLAAMSLLTITSRHHEHRSHNSITFHHSKSIDRQLPAPAQHEFCHEDHGTRVTVRNLFGNLPVRVKQRAALVESRAEQDRLSEALKRDFTGLLLSSRRPAVLRVRDADYKTIFSFNGQTTTTRDARFREGFSADLHFALNVLTQASYIGVQDWTSWVPASASTLKISIRGAISLEPAPSKRVQFISMGARPLSADSEHNELYDEVNRAFALSSFGTIEDDNDVDENEKVRRHNDKRFKSEGYTNRQLRGRKGIDRYPMFSLRILLKDYAHAPRSEHEFLDTESNLQAVVDVLNAMITQWLSVHHFRPRVARKRRRPTTASTSDCDDGRNSASPGAQTQLGRSGASRTVLGVHSVNAEGRKKRVATPTPVSVQNRRLQQPFSEWSRIKRGKPRCYDTLWASVKHQSPTGAPVDEESGQEPGPQQFATFDSEPVLPGSLNMPLRPSNIASENDKPTSANSPTPQDEDETMAWTNPSTKQTFLLSARTGCVLPRLPDRTRIYPSIPLNARTLEDTNKSLRLPPKSTKSNTNTTEAKAGTPWLDNFLKTWDNPIFQPSQKRIPQATTEENQLESTPSGCSHSHSIRISQAFNDSSTPTSSKLSKQGLRNADVIAQVDKKFILVKMPKSSSNPSPEIGNESAGSILVLIDQHAADERIRIEALMSELCLPPSEERVPYRSKLGHSSKVGFTKLERPIQFEVSGHEAELFGREAGRFAAWGILFDIVHGKKEGEGKILTVTTLPVPVAQRCASDPKFLIHVLRETIYHYAENALPPSSSSTLLPVPPSAPQIPPNSESSPSPPWLLQTSTLPPALLSLLNSRACRSAIMFNDELSLAECQDLVKRLADTVFPFLCAHGRPSLVPLVDLGPGVEREGGGSAPGGDVERRGLGGLCAVKGDGDTGDTEGFVKTWRGWRERERENKKGEWFLEGGRR</sequence>
<dbReference type="GO" id="GO:0032300">
    <property type="term" value="C:mismatch repair complex"/>
    <property type="evidence" value="ECO:0007669"/>
    <property type="project" value="InterPro"/>
</dbReference>
<dbReference type="Gene3D" id="3.30.565.10">
    <property type="entry name" value="Histidine kinase-like ATPase, C-terminal domain"/>
    <property type="match status" value="1"/>
</dbReference>
<feature type="region of interest" description="Disordered" evidence="2">
    <location>
        <begin position="416"/>
        <end position="483"/>
    </location>
</feature>
<dbReference type="PANTHER" id="PTHR10073:SF47">
    <property type="entry name" value="DNA MISMATCH REPAIR PROTEIN MLH3"/>
    <property type="match status" value="1"/>
</dbReference>
<dbReference type="GO" id="GO:0005524">
    <property type="term" value="F:ATP binding"/>
    <property type="evidence" value="ECO:0007669"/>
    <property type="project" value="InterPro"/>
</dbReference>
<dbReference type="InterPro" id="IPR037198">
    <property type="entry name" value="MutL_C_sf"/>
</dbReference>
<dbReference type="InterPro" id="IPR038973">
    <property type="entry name" value="MutL/Mlh/Pms-like"/>
</dbReference>
<feature type="region of interest" description="Disordered" evidence="2">
    <location>
        <begin position="511"/>
        <end position="576"/>
    </location>
</feature>
<dbReference type="GO" id="GO:0006298">
    <property type="term" value="P:mismatch repair"/>
    <property type="evidence" value="ECO:0007669"/>
    <property type="project" value="InterPro"/>
</dbReference>
<evidence type="ECO:0000313" key="4">
    <source>
        <dbReference type="EMBL" id="ORY09378.1"/>
    </source>
</evidence>
<dbReference type="SMART" id="SM00853">
    <property type="entry name" value="MutL_C"/>
    <property type="match status" value="1"/>
</dbReference>
<comment type="similarity">
    <text evidence="1">Belongs to the DNA mismatch repair MutL/HexB family.</text>
</comment>
<protein>
    <recommendedName>
        <fullName evidence="3">MutL C-terminal dimerisation domain-containing protein</fullName>
    </recommendedName>
</protein>
<name>A0A1Y1ZGH9_9PLEO</name>
<evidence type="ECO:0000313" key="5">
    <source>
        <dbReference type="Proteomes" id="UP000193144"/>
    </source>
</evidence>
<feature type="compositionally biased region" description="Polar residues" evidence="2">
    <location>
        <begin position="552"/>
        <end position="568"/>
    </location>
</feature>
<feature type="domain" description="MutL C-terminal dimerisation" evidence="3">
    <location>
        <begin position="715"/>
        <end position="935"/>
    </location>
</feature>
<dbReference type="Gene3D" id="3.30.1540.20">
    <property type="entry name" value="MutL, C-terminal domain, dimerisation subdomain"/>
    <property type="match status" value="1"/>
</dbReference>
<evidence type="ECO:0000256" key="1">
    <source>
        <dbReference type="ARBA" id="ARBA00006082"/>
    </source>
</evidence>
<evidence type="ECO:0000256" key="2">
    <source>
        <dbReference type="SAM" id="MobiDB-lite"/>
    </source>
</evidence>
<dbReference type="STRING" id="1231657.A0A1Y1ZGH9"/>
<dbReference type="OrthoDB" id="429932at2759"/>
<feature type="region of interest" description="Disordered" evidence="2">
    <location>
        <begin position="880"/>
        <end position="904"/>
    </location>
</feature>
<dbReference type="GO" id="GO:0016887">
    <property type="term" value="F:ATP hydrolysis activity"/>
    <property type="evidence" value="ECO:0007669"/>
    <property type="project" value="InterPro"/>
</dbReference>
<feature type="compositionally biased region" description="Polar residues" evidence="2">
    <location>
        <begin position="474"/>
        <end position="483"/>
    </location>
</feature>
<dbReference type="InterPro" id="IPR042120">
    <property type="entry name" value="MutL_C_dimsub"/>
</dbReference>
<feature type="compositionally biased region" description="Pro residues" evidence="2">
    <location>
        <begin position="885"/>
        <end position="894"/>
    </location>
</feature>
<dbReference type="Pfam" id="PF13589">
    <property type="entry name" value="HATPase_c_3"/>
    <property type="match status" value="1"/>
</dbReference>
<feature type="compositionally biased region" description="Polar residues" evidence="2">
    <location>
        <begin position="436"/>
        <end position="447"/>
    </location>
</feature>
<dbReference type="SUPFAM" id="SSF118116">
    <property type="entry name" value="DNA mismatch repair protein MutL"/>
    <property type="match status" value="1"/>
</dbReference>
<accession>A0A1Y1ZGH9</accession>
<feature type="compositionally biased region" description="Low complexity" evidence="2">
    <location>
        <begin position="895"/>
        <end position="904"/>
    </location>
</feature>
<reference evidence="4 5" key="1">
    <citation type="submission" date="2016-07" db="EMBL/GenBank/DDBJ databases">
        <title>Pervasive Adenine N6-methylation of Active Genes in Fungi.</title>
        <authorList>
            <consortium name="DOE Joint Genome Institute"/>
            <person name="Mondo S.J."/>
            <person name="Dannebaum R.O."/>
            <person name="Kuo R.C."/>
            <person name="Labutti K."/>
            <person name="Haridas S."/>
            <person name="Kuo A."/>
            <person name="Salamov A."/>
            <person name="Ahrendt S.R."/>
            <person name="Lipzen A."/>
            <person name="Sullivan W."/>
            <person name="Andreopoulos W.B."/>
            <person name="Clum A."/>
            <person name="Lindquist E."/>
            <person name="Daum C."/>
            <person name="Ramamoorthy G.K."/>
            <person name="Gryganskyi A."/>
            <person name="Culley D."/>
            <person name="Magnuson J.K."/>
            <person name="James T.Y."/>
            <person name="O'Malley M.A."/>
            <person name="Stajich J.E."/>
            <person name="Spatafora J.W."/>
            <person name="Visel A."/>
            <person name="Grigoriev I.V."/>
        </authorList>
    </citation>
    <scope>NUCLEOTIDE SEQUENCE [LARGE SCALE GENOMIC DNA]</scope>
    <source>
        <strain evidence="4 5">CBS 115471</strain>
    </source>
</reference>
<gene>
    <name evidence="4" type="ORF">BCR34DRAFT_568551</name>
</gene>
<proteinExistence type="inferred from homology"/>
<feature type="region of interest" description="Disordered" evidence="2">
    <location>
        <begin position="617"/>
        <end position="641"/>
    </location>
</feature>
<comment type="caution">
    <text evidence="4">The sequence shown here is derived from an EMBL/GenBank/DDBJ whole genome shotgun (WGS) entry which is preliminary data.</text>
</comment>
<feature type="region of interest" description="Disordered" evidence="2">
    <location>
        <begin position="664"/>
        <end position="685"/>
    </location>
</feature>
<dbReference type="EMBL" id="MCFA01000087">
    <property type="protein sequence ID" value="ORY09378.1"/>
    <property type="molecule type" value="Genomic_DNA"/>
</dbReference>
<dbReference type="PANTHER" id="PTHR10073">
    <property type="entry name" value="DNA MISMATCH REPAIR PROTEIN MLH, PMS, MUTL"/>
    <property type="match status" value="1"/>
</dbReference>
<dbReference type="AlphaFoldDB" id="A0A1Y1ZGH9"/>
<organism evidence="4 5">
    <name type="scientific">Clohesyomyces aquaticus</name>
    <dbReference type="NCBI Taxonomy" id="1231657"/>
    <lineage>
        <taxon>Eukaryota</taxon>
        <taxon>Fungi</taxon>
        <taxon>Dikarya</taxon>
        <taxon>Ascomycota</taxon>
        <taxon>Pezizomycotina</taxon>
        <taxon>Dothideomycetes</taxon>
        <taxon>Pleosporomycetidae</taxon>
        <taxon>Pleosporales</taxon>
        <taxon>Lindgomycetaceae</taxon>
        <taxon>Clohesyomyces</taxon>
    </lineage>
</organism>
<evidence type="ECO:0000259" key="3">
    <source>
        <dbReference type="SMART" id="SM00853"/>
    </source>
</evidence>
<keyword evidence="5" id="KW-1185">Reference proteome</keyword>
<dbReference type="SUPFAM" id="SSF55874">
    <property type="entry name" value="ATPase domain of HSP90 chaperone/DNA topoisomerase II/histidine kinase"/>
    <property type="match status" value="1"/>
</dbReference>
<dbReference type="GO" id="GO:0140664">
    <property type="term" value="F:ATP-dependent DNA damage sensor activity"/>
    <property type="evidence" value="ECO:0007669"/>
    <property type="project" value="InterPro"/>
</dbReference>